<comment type="caution">
    <text evidence="3">The sequence shown here is derived from an EMBL/GenBank/DDBJ whole genome shotgun (WGS) entry which is preliminary data.</text>
</comment>
<proteinExistence type="predicted"/>
<keyword evidence="4" id="KW-1185">Reference proteome</keyword>
<dbReference type="VEuPathDB" id="FungiDB:RhiirA1_477199"/>
<feature type="compositionally biased region" description="Low complexity" evidence="2">
    <location>
        <begin position="47"/>
        <end position="60"/>
    </location>
</feature>
<evidence type="ECO:0000313" key="4">
    <source>
        <dbReference type="Proteomes" id="UP000234323"/>
    </source>
</evidence>
<evidence type="ECO:0000313" key="3">
    <source>
        <dbReference type="EMBL" id="PKY37560.1"/>
    </source>
</evidence>
<sequence length="135" mass="15489">MEAQSILDRINNIEQIVNDLYEEKKRCEEARIVNQPETAQGQNDTESITSSVNSSSNAPSEGVSYDIWTRFKQIVERIMNEKNLTLDEACNRISVEITDYGIGKICAQTVKNFYKKNNSHSKTLDKISVWVRKNE</sequence>
<reference evidence="3 4" key="1">
    <citation type="submission" date="2015-10" db="EMBL/GenBank/DDBJ databases">
        <title>Genome analyses suggest a sexual origin of heterokaryosis in a supposedly ancient asexual fungus.</title>
        <authorList>
            <person name="Ropars J."/>
            <person name="Sedzielewska K."/>
            <person name="Noel J."/>
            <person name="Charron P."/>
            <person name="Farinelli L."/>
            <person name="Marton T."/>
            <person name="Kruger M."/>
            <person name="Pelin A."/>
            <person name="Brachmann A."/>
            <person name="Corradi N."/>
        </authorList>
    </citation>
    <scope>NUCLEOTIDE SEQUENCE [LARGE SCALE GENOMIC DNA]</scope>
    <source>
        <strain evidence="3 4">A4</strain>
    </source>
</reference>
<dbReference type="AlphaFoldDB" id="A0A2I1FT59"/>
<name>A0A2I1FT59_9GLOM</name>
<dbReference type="Proteomes" id="UP000234323">
    <property type="component" value="Unassembled WGS sequence"/>
</dbReference>
<dbReference type="VEuPathDB" id="FungiDB:FUN_020932"/>
<dbReference type="VEuPathDB" id="FungiDB:RhiirFUN_023157"/>
<gene>
    <name evidence="3" type="ORF">RhiirA4_450426</name>
</gene>
<protein>
    <submittedName>
        <fullName evidence="3">Uncharacterized protein</fullName>
    </submittedName>
</protein>
<feature type="compositionally biased region" description="Polar residues" evidence="2">
    <location>
        <begin position="35"/>
        <end position="46"/>
    </location>
</feature>
<accession>A0A2I1FT59</accession>
<evidence type="ECO:0000256" key="2">
    <source>
        <dbReference type="SAM" id="MobiDB-lite"/>
    </source>
</evidence>
<feature type="coiled-coil region" evidence="1">
    <location>
        <begin position="3"/>
        <end position="30"/>
    </location>
</feature>
<keyword evidence="1" id="KW-0175">Coiled coil</keyword>
<feature type="region of interest" description="Disordered" evidence="2">
    <location>
        <begin position="32"/>
        <end position="62"/>
    </location>
</feature>
<evidence type="ECO:0000256" key="1">
    <source>
        <dbReference type="SAM" id="Coils"/>
    </source>
</evidence>
<organism evidence="3 4">
    <name type="scientific">Rhizophagus irregularis</name>
    <dbReference type="NCBI Taxonomy" id="588596"/>
    <lineage>
        <taxon>Eukaryota</taxon>
        <taxon>Fungi</taxon>
        <taxon>Fungi incertae sedis</taxon>
        <taxon>Mucoromycota</taxon>
        <taxon>Glomeromycotina</taxon>
        <taxon>Glomeromycetes</taxon>
        <taxon>Glomerales</taxon>
        <taxon>Glomeraceae</taxon>
        <taxon>Rhizophagus</taxon>
    </lineage>
</organism>
<dbReference type="EMBL" id="LLXI01000005">
    <property type="protein sequence ID" value="PKY37560.1"/>
    <property type="molecule type" value="Genomic_DNA"/>
</dbReference>